<dbReference type="InterPro" id="IPR007060">
    <property type="entry name" value="FtsL/DivIC"/>
</dbReference>
<dbReference type="RefSeq" id="WP_073712426.1">
    <property type="nucleotide sequence ID" value="NZ_MRWQ01000013.1"/>
</dbReference>
<name>A0A1Q5P104_9BACI</name>
<dbReference type="STRING" id="1714354.BLL40_13625"/>
<keyword evidence="1" id="KW-0175">Coiled coil</keyword>
<keyword evidence="4" id="KW-1185">Reference proteome</keyword>
<accession>A0A1Q5P104</accession>
<dbReference type="OrthoDB" id="2991180at2"/>
<organism evidence="3 4">
    <name type="scientific">Domibacillus mangrovi</name>
    <dbReference type="NCBI Taxonomy" id="1714354"/>
    <lineage>
        <taxon>Bacteria</taxon>
        <taxon>Bacillati</taxon>
        <taxon>Bacillota</taxon>
        <taxon>Bacilli</taxon>
        <taxon>Bacillales</taxon>
        <taxon>Bacillaceae</taxon>
        <taxon>Domibacillus</taxon>
    </lineage>
</organism>
<dbReference type="Pfam" id="PF04977">
    <property type="entry name" value="DivIC"/>
    <property type="match status" value="1"/>
</dbReference>
<dbReference type="InterPro" id="IPR039076">
    <property type="entry name" value="DivIC"/>
</dbReference>
<keyword evidence="2" id="KW-0812">Transmembrane</keyword>
<feature type="transmembrane region" description="Helical" evidence="2">
    <location>
        <begin position="38"/>
        <end position="57"/>
    </location>
</feature>
<dbReference type="GO" id="GO:0051301">
    <property type="term" value="P:cell division"/>
    <property type="evidence" value="ECO:0007669"/>
    <property type="project" value="InterPro"/>
</dbReference>
<evidence type="ECO:0000256" key="1">
    <source>
        <dbReference type="SAM" id="Coils"/>
    </source>
</evidence>
<feature type="coiled-coil region" evidence="1">
    <location>
        <begin position="63"/>
        <end position="97"/>
    </location>
</feature>
<keyword evidence="2" id="KW-0472">Membrane</keyword>
<protein>
    <recommendedName>
        <fullName evidence="5">Cell division protein DIVIC</fullName>
    </recommendedName>
</protein>
<keyword evidence="2" id="KW-1133">Transmembrane helix</keyword>
<sequence>MRGLNKEKVLLLKNAFILSQEKKAIFKMQHKRKLMRRLAAFGVVGLIILGTMLSAIISQSASLETSGEKLVKAEQQLIKLEQQQKHSEEELERLKDDEYIAELARKEYFWSDKGEIIFNIPETDQKEQREEE</sequence>
<evidence type="ECO:0000256" key="2">
    <source>
        <dbReference type="SAM" id="Phobius"/>
    </source>
</evidence>
<comment type="caution">
    <text evidence="3">The sequence shown here is derived from an EMBL/GenBank/DDBJ whole genome shotgun (WGS) entry which is preliminary data.</text>
</comment>
<evidence type="ECO:0000313" key="3">
    <source>
        <dbReference type="EMBL" id="OKL35782.1"/>
    </source>
</evidence>
<dbReference type="PANTHER" id="PTHR40027">
    <property type="entry name" value="CELL DIVISION PROTEIN DIVIC"/>
    <property type="match status" value="1"/>
</dbReference>
<dbReference type="AlphaFoldDB" id="A0A1Q5P104"/>
<gene>
    <name evidence="3" type="ORF">BLL40_13625</name>
</gene>
<reference evidence="3 4" key="1">
    <citation type="submission" date="2016-12" db="EMBL/GenBank/DDBJ databases">
        <title>Domibacillus sp. SAOS 44 whole genome sequencing.</title>
        <authorList>
            <person name="Verma A."/>
            <person name="Krishnamurthi S."/>
        </authorList>
    </citation>
    <scope>NUCLEOTIDE SEQUENCE [LARGE SCALE GENOMIC DNA]</scope>
    <source>
        <strain evidence="3 4">SAOS 44</strain>
    </source>
</reference>
<evidence type="ECO:0000313" key="4">
    <source>
        <dbReference type="Proteomes" id="UP000186524"/>
    </source>
</evidence>
<dbReference type="Proteomes" id="UP000186524">
    <property type="component" value="Unassembled WGS sequence"/>
</dbReference>
<evidence type="ECO:0008006" key="5">
    <source>
        <dbReference type="Google" id="ProtNLM"/>
    </source>
</evidence>
<dbReference type="EMBL" id="MRWQ01000013">
    <property type="protein sequence ID" value="OKL35782.1"/>
    <property type="molecule type" value="Genomic_DNA"/>
</dbReference>
<proteinExistence type="predicted"/>
<dbReference type="PANTHER" id="PTHR40027:SF1">
    <property type="entry name" value="CELL DIVISION PROTEIN DIVIC"/>
    <property type="match status" value="1"/>
</dbReference>